<dbReference type="AlphaFoldDB" id="A0A150XCM7"/>
<organism evidence="1 2">
    <name type="scientific">Roseivirga spongicola</name>
    <dbReference type="NCBI Taxonomy" id="333140"/>
    <lineage>
        <taxon>Bacteria</taxon>
        <taxon>Pseudomonadati</taxon>
        <taxon>Bacteroidota</taxon>
        <taxon>Cytophagia</taxon>
        <taxon>Cytophagales</taxon>
        <taxon>Roseivirgaceae</taxon>
        <taxon>Roseivirga</taxon>
    </lineage>
</organism>
<dbReference type="STRING" id="333140.AWW68_19450"/>
<proteinExistence type="predicted"/>
<dbReference type="RefSeq" id="WP_068218926.1">
    <property type="nucleotide sequence ID" value="NZ_LRPC01000006.1"/>
</dbReference>
<keyword evidence="2" id="KW-1185">Reference proteome</keyword>
<evidence type="ECO:0000313" key="2">
    <source>
        <dbReference type="Proteomes" id="UP000075606"/>
    </source>
</evidence>
<comment type="caution">
    <text evidence="1">The sequence shown here is derived from an EMBL/GenBank/DDBJ whole genome shotgun (WGS) entry which is preliminary data.</text>
</comment>
<name>A0A150XCM7_9BACT</name>
<dbReference type="Proteomes" id="UP000075606">
    <property type="component" value="Unassembled WGS sequence"/>
</dbReference>
<gene>
    <name evidence="1" type="ORF">AWW68_19450</name>
</gene>
<dbReference type="EMBL" id="LRPC01000006">
    <property type="protein sequence ID" value="KYG76424.1"/>
    <property type="molecule type" value="Genomic_DNA"/>
</dbReference>
<reference evidence="1 2" key="1">
    <citation type="submission" date="2016-01" db="EMBL/GenBank/DDBJ databases">
        <title>Genome sequencing of Roseivirga spongicola UST030701-084.</title>
        <authorList>
            <person name="Selvaratnam C."/>
            <person name="Thevarajoo S."/>
            <person name="Goh K.M."/>
            <person name="Ee R."/>
            <person name="Chan K.-G."/>
            <person name="Chong C.S."/>
        </authorList>
    </citation>
    <scope>NUCLEOTIDE SEQUENCE [LARGE SCALE GENOMIC DNA]</scope>
    <source>
        <strain evidence="1 2">UST030701-084</strain>
    </source>
</reference>
<sequence length="85" mass="9940">MSEVINTTQLTISLLQDGNTLEKTSNEYEEMEVKILTQALDISDKDGTFFTIKTDTSWSFNDREEWISFFDNHIAKYLPKKEVKK</sequence>
<evidence type="ECO:0000313" key="1">
    <source>
        <dbReference type="EMBL" id="KYG76424.1"/>
    </source>
</evidence>
<protein>
    <submittedName>
        <fullName evidence="1">Uncharacterized protein</fullName>
    </submittedName>
</protein>
<accession>A0A150XCM7</accession>